<comment type="caution">
    <text evidence="1">The sequence shown here is derived from an EMBL/GenBank/DDBJ whole genome shotgun (WGS) entry which is preliminary data.</text>
</comment>
<reference evidence="1 2" key="1">
    <citation type="submission" date="2019-03" db="EMBL/GenBank/DDBJ databases">
        <title>Diversity of the mouse oral microbiome.</title>
        <authorList>
            <person name="Joseph S."/>
            <person name="Aduse-Opoku J."/>
            <person name="Curtis M."/>
            <person name="Wade W."/>
            <person name="Hashim A."/>
        </authorList>
    </citation>
    <scope>NUCLEOTIDE SEQUENCE [LARGE SCALE GENOMIC DNA]</scope>
    <source>
        <strain evidence="1 2">WM131</strain>
    </source>
</reference>
<organism evidence="1 2">
    <name type="scientific">Streptococcus cuniculi</name>
    <dbReference type="NCBI Taxonomy" id="1432788"/>
    <lineage>
        <taxon>Bacteria</taxon>
        <taxon>Bacillati</taxon>
        <taxon>Bacillota</taxon>
        <taxon>Bacilli</taxon>
        <taxon>Lactobacillales</taxon>
        <taxon>Streptococcaceae</taxon>
        <taxon>Streptococcus</taxon>
    </lineage>
</organism>
<name>A0A4Y9JEY2_9STRE</name>
<dbReference type="Pfam" id="PF08817">
    <property type="entry name" value="YukD"/>
    <property type="match status" value="1"/>
</dbReference>
<sequence length="79" mass="8738">MIGVTLVKEGREIDLLIPTRITLGRLQDLVKEIFRENGVVLPDGFKLVIQGKNLQLGETDLLSDFGIATGDKFEIQLGE</sequence>
<gene>
    <name evidence="1" type="ORF">E4T82_01705</name>
</gene>
<dbReference type="AlphaFoldDB" id="A0A4Y9JEY2"/>
<dbReference type="EMBL" id="SPPD01000002">
    <property type="protein sequence ID" value="TFU98509.1"/>
    <property type="molecule type" value="Genomic_DNA"/>
</dbReference>
<dbReference type="Gene3D" id="3.10.20.90">
    <property type="entry name" value="Phosphatidylinositol 3-kinase Catalytic Subunit, Chain A, domain 1"/>
    <property type="match status" value="1"/>
</dbReference>
<dbReference type="RefSeq" id="WP_135181182.1">
    <property type="nucleotide sequence ID" value="NZ_JADGKZ010000002.1"/>
</dbReference>
<dbReference type="Proteomes" id="UP000297253">
    <property type="component" value="Unassembled WGS sequence"/>
</dbReference>
<dbReference type="InterPro" id="IPR024962">
    <property type="entry name" value="YukD-like"/>
</dbReference>
<dbReference type="OrthoDB" id="2243452at2"/>
<protein>
    <submittedName>
        <fullName evidence="1">Type VII secretion protein, YukD family</fullName>
    </submittedName>
</protein>
<evidence type="ECO:0000313" key="1">
    <source>
        <dbReference type="EMBL" id="TFU98509.1"/>
    </source>
</evidence>
<proteinExistence type="predicted"/>
<accession>A0A4Y9JEY2</accession>
<evidence type="ECO:0000313" key="2">
    <source>
        <dbReference type="Proteomes" id="UP000297253"/>
    </source>
</evidence>